<feature type="domain" description="N-acetyltransferase" evidence="1">
    <location>
        <begin position="8"/>
        <end position="50"/>
    </location>
</feature>
<name>A0A8J3D5E6_9BACT</name>
<dbReference type="InterPro" id="IPR000182">
    <property type="entry name" value="GNAT_dom"/>
</dbReference>
<evidence type="ECO:0000313" key="2">
    <source>
        <dbReference type="EMBL" id="GHB55560.1"/>
    </source>
</evidence>
<dbReference type="Gene3D" id="3.40.630.30">
    <property type="match status" value="1"/>
</dbReference>
<dbReference type="AlphaFoldDB" id="A0A8J3D5E6"/>
<accession>A0A8J3D5E6</accession>
<dbReference type="GO" id="GO:0016747">
    <property type="term" value="F:acyltransferase activity, transferring groups other than amino-acyl groups"/>
    <property type="evidence" value="ECO:0007669"/>
    <property type="project" value="InterPro"/>
</dbReference>
<dbReference type="EMBL" id="BMXF01000001">
    <property type="protein sequence ID" value="GHB55560.1"/>
    <property type="molecule type" value="Genomic_DNA"/>
</dbReference>
<keyword evidence="3" id="KW-1185">Reference proteome</keyword>
<dbReference type="Proteomes" id="UP000598271">
    <property type="component" value="Unassembled WGS sequence"/>
</dbReference>
<protein>
    <recommendedName>
        <fullName evidence="1">N-acetyltransferase domain-containing protein</fullName>
    </recommendedName>
</protein>
<dbReference type="SUPFAM" id="SSF55729">
    <property type="entry name" value="Acyl-CoA N-acyltransferases (Nat)"/>
    <property type="match status" value="1"/>
</dbReference>
<comment type="caution">
    <text evidence="2">The sequence shown here is derived from an EMBL/GenBank/DDBJ whole genome shotgun (WGS) entry which is preliminary data.</text>
</comment>
<dbReference type="Pfam" id="PF13302">
    <property type="entry name" value="Acetyltransf_3"/>
    <property type="match status" value="1"/>
</dbReference>
<proteinExistence type="predicted"/>
<evidence type="ECO:0000313" key="3">
    <source>
        <dbReference type="Proteomes" id="UP000598271"/>
    </source>
</evidence>
<dbReference type="RefSeq" id="WP_374757958.1">
    <property type="nucleotide sequence ID" value="NZ_BMXF01000001.1"/>
</dbReference>
<reference evidence="2 3" key="1">
    <citation type="journal article" date="2014" name="Int. J. Syst. Evol. Microbiol.">
        <title>Complete genome sequence of Corynebacterium casei LMG S-19264T (=DSM 44701T), isolated from a smear-ripened cheese.</title>
        <authorList>
            <consortium name="US DOE Joint Genome Institute (JGI-PGF)"/>
            <person name="Walter F."/>
            <person name="Albersmeier A."/>
            <person name="Kalinowski J."/>
            <person name="Ruckert C."/>
        </authorList>
    </citation>
    <scope>NUCLEOTIDE SEQUENCE [LARGE SCALE GENOMIC DNA]</scope>
    <source>
        <strain evidence="2 3">KCTC 12866</strain>
    </source>
</reference>
<gene>
    <name evidence="2" type="ORF">GCM10007390_05960</name>
</gene>
<dbReference type="InterPro" id="IPR016181">
    <property type="entry name" value="Acyl_CoA_acyltransferase"/>
</dbReference>
<sequence>MTDHGGAELSNLSMEHIKIEIGFWLLTDYWGKGAMSETFSHICRYGFDHSSCAESNDLWKPEM</sequence>
<evidence type="ECO:0000259" key="1">
    <source>
        <dbReference type="Pfam" id="PF13302"/>
    </source>
</evidence>
<organism evidence="2 3">
    <name type="scientific">Persicitalea jodogahamensis</name>
    <dbReference type="NCBI Taxonomy" id="402147"/>
    <lineage>
        <taxon>Bacteria</taxon>
        <taxon>Pseudomonadati</taxon>
        <taxon>Bacteroidota</taxon>
        <taxon>Cytophagia</taxon>
        <taxon>Cytophagales</taxon>
        <taxon>Spirosomataceae</taxon>
        <taxon>Persicitalea</taxon>
    </lineage>
</organism>